<dbReference type="PANTHER" id="PTHR33604:SF3">
    <property type="entry name" value="OSJNBA0004B13.7 PROTEIN"/>
    <property type="match status" value="1"/>
</dbReference>
<dbReference type="EMBL" id="JAVFHQ010000025">
    <property type="protein sequence ID" value="KAK4544337.1"/>
    <property type="molecule type" value="Genomic_DNA"/>
</dbReference>
<gene>
    <name evidence="3" type="ORF">LTR36_004228</name>
</gene>
<dbReference type="Proteomes" id="UP001324427">
    <property type="component" value="Unassembled WGS sequence"/>
</dbReference>
<accession>A0AAV9JHK0</accession>
<evidence type="ECO:0000256" key="1">
    <source>
        <dbReference type="SAM" id="MobiDB-lite"/>
    </source>
</evidence>
<dbReference type="PANTHER" id="PTHR33604">
    <property type="entry name" value="OSJNBA0004B13.7 PROTEIN"/>
    <property type="match status" value="1"/>
</dbReference>
<keyword evidence="2" id="KW-0472">Membrane</keyword>
<feature type="region of interest" description="Disordered" evidence="1">
    <location>
        <begin position="1"/>
        <end position="30"/>
    </location>
</feature>
<organism evidence="3 4">
    <name type="scientific">Oleoguttula mirabilis</name>
    <dbReference type="NCBI Taxonomy" id="1507867"/>
    <lineage>
        <taxon>Eukaryota</taxon>
        <taxon>Fungi</taxon>
        <taxon>Dikarya</taxon>
        <taxon>Ascomycota</taxon>
        <taxon>Pezizomycotina</taxon>
        <taxon>Dothideomycetes</taxon>
        <taxon>Dothideomycetidae</taxon>
        <taxon>Mycosphaerellales</taxon>
        <taxon>Teratosphaeriaceae</taxon>
        <taxon>Oleoguttula</taxon>
    </lineage>
</organism>
<feature type="region of interest" description="Disordered" evidence="1">
    <location>
        <begin position="78"/>
        <end position="101"/>
    </location>
</feature>
<evidence type="ECO:0000313" key="3">
    <source>
        <dbReference type="EMBL" id="KAK4544337.1"/>
    </source>
</evidence>
<sequence>MHSRVLSKDEELGKRDDDFKPKRSPTVSTLTQPWRWRKRRMFTVIAVMLLVYVFVHNIPTDLGPIDQRVGMPLRPGHVVDATGGPQEPSGAPPIPSVGREEAGTQHYYDGPIKFYKLATSLHGIANTLGARPQNRNILFAVSSLQSAAGLMPMACEMAKWDRNYVHMAFLGRDPLPLDDILEVNGVSRGDCTVYFHDARADYSEYSTEQRAEVSIAGAMKHINDFMHPQAIIMDDSKVEDTFFTRAMRNKAREYGRSLIEVPAGQYEGFLWMTRLDSGSLSNWFKPNIDILIHAPPDSSGGLIRLVKSLESADYAGLKIPKLTIELPTDVEHFAQEYLRDLDWPPIADPSPVKQSALTLRHRIPTSRLSSEQASVRLLESFYPRVTEHNHVLVLSPQAELSPLYLQYLHYVILEYKYSSYGSPSSDDLLGISLDVPSAFLNGSGDFLPPVTADMPAEKYKDIAIYNQNAAAPFLYQAPSATASLIFGEKWATLHDFLSHRLAASHAGKTEKTKKLVSETEPAWLEYLLELMRARGWSMLHPAAPLVTIHNELSHIPEEYVREKSTNRKDVETVPELEHLEEEAFLTASAPPAVVEHAERQQQTPQPLHEMLPFDGDLPELPHLPVFYHNGDVLTAPAATMLMNEYLPVFRQQVGRCDRPQASRKRVVHELATDDLFCLPGVELEFDSESDESGEETARAVIEKTSDAAGHVAEGGGSVVAQAKVDDEG</sequence>
<feature type="transmembrane region" description="Helical" evidence="2">
    <location>
        <begin position="41"/>
        <end position="58"/>
    </location>
</feature>
<keyword evidence="2" id="KW-0812">Transmembrane</keyword>
<proteinExistence type="predicted"/>
<evidence type="ECO:0000256" key="2">
    <source>
        <dbReference type="SAM" id="Phobius"/>
    </source>
</evidence>
<reference evidence="3 4" key="1">
    <citation type="submission" date="2021-11" db="EMBL/GenBank/DDBJ databases">
        <title>Black yeast isolated from Biological Soil Crust.</title>
        <authorList>
            <person name="Kurbessoian T."/>
        </authorList>
    </citation>
    <scope>NUCLEOTIDE SEQUENCE [LARGE SCALE GENOMIC DNA]</scope>
    <source>
        <strain evidence="3 4">CCFEE 5522</strain>
    </source>
</reference>
<dbReference type="AlphaFoldDB" id="A0AAV9JHK0"/>
<feature type="region of interest" description="Disordered" evidence="1">
    <location>
        <begin position="706"/>
        <end position="728"/>
    </location>
</feature>
<protein>
    <submittedName>
        <fullName evidence="3">Uncharacterized protein</fullName>
    </submittedName>
</protein>
<keyword evidence="2" id="KW-1133">Transmembrane helix</keyword>
<comment type="caution">
    <text evidence="3">The sequence shown here is derived from an EMBL/GenBank/DDBJ whole genome shotgun (WGS) entry which is preliminary data.</text>
</comment>
<keyword evidence="4" id="KW-1185">Reference proteome</keyword>
<feature type="compositionally biased region" description="Basic and acidic residues" evidence="1">
    <location>
        <begin position="1"/>
        <end position="21"/>
    </location>
</feature>
<evidence type="ECO:0000313" key="4">
    <source>
        <dbReference type="Proteomes" id="UP001324427"/>
    </source>
</evidence>
<name>A0AAV9JHK0_9PEZI</name>